<comment type="caution">
    <text evidence="1">The sequence shown here is derived from an EMBL/GenBank/DDBJ whole genome shotgun (WGS) entry which is preliminary data.</text>
</comment>
<name>A0A9D4IIQ3_DREPO</name>
<dbReference type="Proteomes" id="UP000828390">
    <property type="component" value="Unassembled WGS sequence"/>
</dbReference>
<dbReference type="EMBL" id="JAIWYP010000009">
    <property type="protein sequence ID" value="KAH3774559.1"/>
    <property type="molecule type" value="Genomic_DNA"/>
</dbReference>
<reference evidence="1" key="1">
    <citation type="journal article" date="2019" name="bioRxiv">
        <title>The Genome of the Zebra Mussel, Dreissena polymorpha: A Resource for Invasive Species Research.</title>
        <authorList>
            <person name="McCartney M.A."/>
            <person name="Auch B."/>
            <person name="Kono T."/>
            <person name="Mallez S."/>
            <person name="Zhang Y."/>
            <person name="Obille A."/>
            <person name="Becker A."/>
            <person name="Abrahante J.E."/>
            <person name="Garbe J."/>
            <person name="Badalamenti J.P."/>
            <person name="Herman A."/>
            <person name="Mangelson H."/>
            <person name="Liachko I."/>
            <person name="Sullivan S."/>
            <person name="Sone E.D."/>
            <person name="Koren S."/>
            <person name="Silverstein K.A.T."/>
            <person name="Beckman K.B."/>
            <person name="Gohl D.M."/>
        </authorList>
    </citation>
    <scope>NUCLEOTIDE SEQUENCE</scope>
    <source>
        <strain evidence="1">Duluth1</strain>
        <tissue evidence="1">Whole animal</tissue>
    </source>
</reference>
<sequence length="66" mass="7213">MGSEVAFLCEALVTELAGVRFLVCVSTQDVKLQCPFLIEGLRADMALERAVTCNVNTKLNKLCHAK</sequence>
<organism evidence="1 2">
    <name type="scientific">Dreissena polymorpha</name>
    <name type="common">Zebra mussel</name>
    <name type="synonym">Mytilus polymorpha</name>
    <dbReference type="NCBI Taxonomy" id="45954"/>
    <lineage>
        <taxon>Eukaryota</taxon>
        <taxon>Metazoa</taxon>
        <taxon>Spiralia</taxon>
        <taxon>Lophotrochozoa</taxon>
        <taxon>Mollusca</taxon>
        <taxon>Bivalvia</taxon>
        <taxon>Autobranchia</taxon>
        <taxon>Heteroconchia</taxon>
        <taxon>Euheterodonta</taxon>
        <taxon>Imparidentia</taxon>
        <taxon>Neoheterodontei</taxon>
        <taxon>Myida</taxon>
        <taxon>Dreissenoidea</taxon>
        <taxon>Dreissenidae</taxon>
        <taxon>Dreissena</taxon>
    </lineage>
</organism>
<dbReference type="AlphaFoldDB" id="A0A9D4IIQ3"/>
<evidence type="ECO:0000313" key="1">
    <source>
        <dbReference type="EMBL" id="KAH3774559.1"/>
    </source>
</evidence>
<evidence type="ECO:0000313" key="2">
    <source>
        <dbReference type="Proteomes" id="UP000828390"/>
    </source>
</evidence>
<accession>A0A9D4IIQ3</accession>
<proteinExistence type="predicted"/>
<keyword evidence="2" id="KW-1185">Reference proteome</keyword>
<reference evidence="1" key="2">
    <citation type="submission" date="2020-11" db="EMBL/GenBank/DDBJ databases">
        <authorList>
            <person name="McCartney M.A."/>
            <person name="Auch B."/>
            <person name="Kono T."/>
            <person name="Mallez S."/>
            <person name="Becker A."/>
            <person name="Gohl D.M."/>
            <person name="Silverstein K.A.T."/>
            <person name="Koren S."/>
            <person name="Bechman K.B."/>
            <person name="Herman A."/>
            <person name="Abrahante J.E."/>
            <person name="Garbe J."/>
        </authorList>
    </citation>
    <scope>NUCLEOTIDE SEQUENCE</scope>
    <source>
        <strain evidence="1">Duluth1</strain>
        <tissue evidence="1">Whole animal</tissue>
    </source>
</reference>
<gene>
    <name evidence="1" type="ORF">DPMN_175941</name>
</gene>
<protein>
    <submittedName>
        <fullName evidence="1">Uncharacterized protein</fullName>
    </submittedName>
</protein>